<name>A0AC60QJ38_IXOPE</name>
<protein>
    <submittedName>
        <fullName evidence="1">Uncharacterized protein</fullName>
    </submittedName>
</protein>
<accession>A0AC60QJ38</accession>
<comment type="caution">
    <text evidence="1">The sequence shown here is derived from an EMBL/GenBank/DDBJ whole genome shotgun (WGS) entry which is preliminary data.</text>
</comment>
<keyword evidence="2" id="KW-1185">Reference proteome</keyword>
<reference evidence="1 2" key="1">
    <citation type="journal article" date="2020" name="Cell">
        <title>Large-Scale Comparative Analyses of Tick Genomes Elucidate Their Genetic Diversity and Vector Capacities.</title>
        <authorList>
            <consortium name="Tick Genome and Microbiome Consortium (TIGMIC)"/>
            <person name="Jia N."/>
            <person name="Wang J."/>
            <person name="Shi W."/>
            <person name="Du L."/>
            <person name="Sun Y."/>
            <person name="Zhan W."/>
            <person name="Jiang J.F."/>
            <person name="Wang Q."/>
            <person name="Zhang B."/>
            <person name="Ji P."/>
            <person name="Bell-Sakyi L."/>
            <person name="Cui X.M."/>
            <person name="Yuan T.T."/>
            <person name="Jiang B.G."/>
            <person name="Yang W.F."/>
            <person name="Lam T.T."/>
            <person name="Chang Q.C."/>
            <person name="Ding S.J."/>
            <person name="Wang X.J."/>
            <person name="Zhu J.G."/>
            <person name="Ruan X.D."/>
            <person name="Zhao L."/>
            <person name="Wei J.T."/>
            <person name="Ye R.Z."/>
            <person name="Que T.C."/>
            <person name="Du C.H."/>
            <person name="Zhou Y.H."/>
            <person name="Cheng J.X."/>
            <person name="Dai P.F."/>
            <person name="Guo W.B."/>
            <person name="Han X.H."/>
            <person name="Huang E.J."/>
            <person name="Li L.F."/>
            <person name="Wei W."/>
            <person name="Gao Y.C."/>
            <person name="Liu J.Z."/>
            <person name="Shao H.Z."/>
            <person name="Wang X."/>
            <person name="Wang C.C."/>
            <person name="Yang T.C."/>
            <person name="Huo Q.B."/>
            <person name="Li W."/>
            <person name="Chen H.Y."/>
            <person name="Chen S.E."/>
            <person name="Zhou L.G."/>
            <person name="Ni X.B."/>
            <person name="Tian J.H."/>
            <person name="Sheng Y."/>
            <person name="Liu T."/>
            <person name="Pan Y.S."/>
            <person name="Xia L.Y."/>
            <person name="Li J."/>
            <person name="Zhao F."/>
            <person name="Cao W.C."/>
        </authorList>
    </citation>
    <scope>NUCLEOTIDE SEQUENCE [LARGE SCALE GENOMIC DNA]</scope>
    <source>
        <strain evidence="1">Iper-2018</strain>
    </source>
</reference>
<dbReference type="EMBL" id="JABSTQ010008833">
    <property type="protein sequence ID" value="KAG0434018.1"/>
    <property type="molecule type" value="Genomic_DNA"/>
</dbReference>
<organism evidence="1 2">
    <name type="scientific">Ixodes persulcatus</name>
    <name type="common">Taiga tick</name>
    <dbReference type="NCBI Taxonomy" id="34615"/>
    <lineage>
        <taxon>Eukaryota</taxon>
        <taxon>Metazoa</taxon>
        <taxon>Ecdysozoa</taxon>
        <taxon>Arthropoda</taxon>
        <taxon>Chelicerata</taxon>
        <taxon>Arachnida</taxon>
        <taxon>Acari</taxon>
        <taxon>Parasitiformes</taxon>
        <taxon>Ixodida</taxon>
        <taxon>Ixodoidea</taxon>
        <taxon>Ixodidae</taxon>
        <taxon>Ixodinae</taxon>
        <taxon>Ixodes</taxon>
    </lineage>
</organism>
<evidence type="ECO:0000313" key="2">
    <source>
        <dbReference type="Proteomes" id="UP000805193"/>
    </source>
</evidence>
<evidence type="ECO:0000313" key="1">
    <source>
        <dbReference type="EMBL" id="KAG0434018.1"/>
    </source>
</evidence>
<dbReference type="Proteomes" id="UP000805193">
    <property type="component" value="Unassembled WGS sequence"/>
</dbReference>
<gene>
    <name evidence="1" type="ORF">HPB47_019409</name>
</gene>
<proteinExistence type="predicted"/>
<sequence length="300" mass="33823">MCSSSQSHQDVYYINAIATATCKARHYGYSARKGIPPSDVAGLFGLVAPSAGHAKRICKILRSESWRQARLFKDCLKAWCYRTSRDEYAAERKLRVCMKEATQVTEFLWERLRASYPKKQEVPRDVNGNVVFLGGASATPEVMKILNKGPKFATEPAVKPSEMLALVRQISDKTNEDNRDRCLQDCVERLRSMDRRPMPRIKMGTVVSFFKESNLRLLLSDKEGGFVVVPEGMFLERARQAVIKNFRCVPGVTLKRVKARALQLCGELGLDNLRKSVSAAKGLTPVGFRVTPFWSYCVFT</sequence>